<evidence type="ECO:0000313" key="4">
    <source>
        <dbReference type="EMBL" id="TNJ29588.1"/>
    </source>
</evidence>
<feature type="signal peptide" evidence="2">
    <location>
        <begin position="1"/>
        <end position="22"/>
    </location>
</feature>
<dbReference type="InterPro" id="IPR038970">
    <property type="entry name" value="Lyase_8"/>
</dbReference>
<evidence type="ECO:0000256" key="1">
    <source>
        <dbReference type="SAM" id="Phobius"/>
    </source>
</evidence>
<organism evidence="4 5">
    <name type="scientific">Giardia muris</name>
    <dbReference type="NCBI Taxonomy" id="5742"/>
    <lineage>
        <taxon>Eukaryota</taxon>
        <taxon>Metamonada</taxon>
        <taxon>Diplomonadida</taxon>
        <taxon>Hexamitidae</taxon>
        <taxon>Giardiinae</taxon>
        <taxon>Giardia</taxon>
    </lineage>
</organism>
<accession>A0A4Z1T1L1</accession>
<keyword evidence="2" id="KW-0732">Signal</keyword>
<feature type="transmembrane region" description="Helical" evidence="1">
    <location>
        <begin position="919"/>
        <end position="942"/>
    </location>
</feature>
<dbReference type="SUPFAM" id="SSF74650">
    <property type="entry name" value="Galactose mutarotase-like"/>
    <property type="match status" value="1"/>
</dbReference>
<dbReference type="PANTHER" id="PTHR38481">
    <property type="entry name" value="HYALURONATE LYASE"/>
    <property type="match status" value="1"/>
</dbReference>
<dbReference type="GO" id="GO:0005576">
    <property type="term" value="C:extracellular region"/>
    <property type="evidence" value="ECO:0007669"/>
    <property type="project" value="InterPro"/>
</dbReference>
<keyword evidence="1" id="KW-0812">Transmembrane</keyword>
<sequence>MALIKMIIQLWIGLLLGEMARTGPVRQSGFMATNVLLAGCTFKTYQEMVGAPQELLNRYYHATSTSGKAYYDSYSKSYWNDLSLTTPLGMADFIQRMYMVVLSYQYDPTSMPDAPHLFTTMIERINGNLPYLFQPSNMQTYPNSFLQVLSDIPCIIGMIDSVTPFTQSFYSSAINSMAGTLNTRVNSAEYLNQCIDQKAYWTDVNYCMKSSLTMNAYRARMYIGIQALWNDFRSITQVLQPLADMYQPIYRNFSVDNPDTNYDGFRPDGSLQFYYNTNLAATEAYDLVAELTLLCEMGREAVAILRADYPMEVIIITNILTKISNTLDLFVQRTIFPALIECGIPDSYAGSTGVKFGAQAPTRMLNWFVGIGRVIKCVEGLGMATSGDSKMRDYIGVLMHLNTSCNAAANLVNNLTFGVVAYLQNKTREYSQYTPRTYHGPAYSPFHDQFIYMMSQYTVLLSMHSFRTRNYQCVRNLNCQGYYQNTGALSIYISGYKNQYANYSAAAFRENLTKPAIIQAYAPTGCTDQEANFATRSSSTFVTSVHKKNDAFTSYEYYNLTTGGLATRTLYLFNGDINAIHTVSFMSYNGTNDVTATQTLLSIPLALETDSVTITVDGVTSSPSTGSNMISVTCQGARRVIFTVTGQISFSMAVVFSEYFTGVARVGEKQSSFSSNGDAVTGPDNALKKRFIEIVANRATQLQRTDGRKVALELVYTIFPRLAANLNDDSLKSLLSDDQLSHYFGDYMPSTFAPEEMNYTLIRWTNESQTIIGFNCYGTTPVPFLGPIMVTCPGPLSLLIKVVGTQGNIVVRDPTALTADQVSLTFANIPADVNIWKEGRSGSSPKRSRGGTITIPLNIAQGVIDTLNLQIPLKYLLMTPLPAIPTDLATTILSAEREYDEIDERPVQSNFGDGLLKGLIATVVIALLLFVAGLAVSVFFLIKTKQFRKRSSNTPYLEPCIIANNSFTTLSPSQY</sequence>
<name>A0A4Z1T1L1_GIAMU</name>
<dbReference type="Proteomes" id="UP000315496">
    <property type="component" value="Chromosome 1"/>
</dbReference>
<evidence type="ECO:0000313" key="5">
    <source>
        <dbReference type="Proteomes" id="UP000315496"/>
    </source>
</evidence>
<comment type="caution">
    <text evidence="4">The sequence shown here is derived from an EMBL/GenBank/DDBJ whole genome shotgun (WGS) entry which is preliminary data.</text>
</comment>
<dbReference type="InterPro" id="IPR014718">
    <property type="entry name" value="GH-type_carb-bd"/>
</dbReference>
<dbReference type="GO" id="GO:0005975">
    <property type="term" value="P:carbohydrate metabolic process"/>
    <property type="evidence" value="ECO:0007669"/>
    <property type="project" value="InterPro"/>
</dbReference>
<evidence type="ECO:0000259" key="3">
    <source>
        <dbReference type="Pfam" id="PF02278"/>
    </source>
</evidence>
<dbReference type="GO" id="GO:0016829">
    <property type="term" value="F:lyase activity"/>
    <property type="evidence" value="ECO:0007669"/>
    <property type="project" value="UniProtKB-KW"/>
</dbReference>
<dbReference type="GO" id="GO:0030246">
    <property type="term" value="F:carbohydrate binding"/>
    <property type="evidence" value="ECO:0007669"/>
    <property type="project" value="InterPro"/>
</dbReference>
<keyword evidence="1" id="KW-1133">Transmembrane helix</keyword>
<dbReference type="InterPro" id="IPR011013">
    <property type="entry name" value="Gal_mutarotase_sf_dom"/>
</dbReference>
<dbReference type="EMBL" id="VDLU01000001">
    <property type="protein sequence ID" value="TNJ29588.1"/>
    <property type="molecule type" value="Genomic_DNA"/>
</dbReference>
<keyword evidence="1" id="KW-0472">Membrane</keyword>
<dbReference type="OrthoDB" id="5980780at2759"/>
<keyword evidence="4" id="KW-0456">Lyase</keyword>
<protein>
    <submittedName>
        <fullName evidence="4">Putative Glycosaminoglycan polysaccharide lyase</fullName>
    </submittedName>
</protein>
<feature type="chain" id="PRO_5021291749" evidence="2">
    <location>
        <begin position="23"/>
        <end position="975"/>
    </location>
</feature>
<gene>
    <name evidence="4" type="ORF">GMRT_13977</name>
</gene>
<dbReference type="AlphaFoldDB" id="A0A4Z1T1L1"/>
<proteinExistence type="predicted"/>
<reference evidence="4 5" key="1">
    <citation type="submission" date="2019-05" db="EMBL/GenBank/DDBJ databases">
        <title>The compact genome of Giardia muris reveals important steps in the evolution of intestinal protozoan parasites.</title>
        <authorList>
            <person name="Xu F."/>
            <person name="Jimenez-Gonzalez A."/>
            <person name="Einarsson E."/>
            <person name="Astvaldsson A."/>
            <person name="Peirasmaki D."/>
            <person name="Eckmann L."/>
            <person name="Andersson J.O."/>
            <person name="Svard S.G."/>
            <person name="Jerlstrom-Hultqvist J."/>
        </authorList>
    </citation>
    <scope>NUCLEOTIDE SEQUENCE [LARGE SCALE GENOMIC DNA]</scope>
    <source>
        <strain evidence="4 5">Roberts-Thomson</strain>
    </source>
</reference>
<dbReference type="Pfam" id="PF02278">
    <property type="entry name" value="Lyase_8"/>
    <property type="match status" value="1"/>
</dbReference>
<dbReference type="InterPro" id="IPR003159">
    <property type="entry name" value="Lyase_8_central_dom"/>
</dbReference>
<evidence type="ECO:0000256" key="2">
    <source>
        <dbReference type="SAM" id="SignalP"/>
    </source>
</evidence>
<dbReference type="Gene3D" id="2.70.98.10">
    <property type="match status" value="1"/>
</dbReference>
<dbReference type="PANTHER" id="PTHR38481:SF1">
    <property type="entry name" value="HYALURONATE LYASE"/>
    <property type="match status" value="1"/>
</dbReference>
<dbReference type="VEuPathDB" id="GiardiaDB:GMRT_13977"/>
<feature type="domain" description="Polysaccharide lyase family 8 central" evidence="3">
    <location>
        <begin position="448"/>
        <end position="577"/>
    </location>
</feature>
<keyword evidence="5" id="KW-1185">Reference proteome</keyword>